<dbReference type="EMBL" id="FNHM01000014">
    <property type="protein sequence ID" value="SDO12505.1"/>
    <property type="molecule type" value="Genomic_DNA"/>
</dbReference>
<organism evidence="1 2">
    <name type="scientific">Pseudomonas syringae</name>
    <dbReference type="NCBI Taxonomy" id="317"/>
    <lineage>
        <taxon>Bacteria</taxon>
        <taxon>Pseudomonadati</taxon>
        <taxon>Pseudomonadota</taxon>
        <taxon>Gammaproteobacteria</taxon>
        <taxon>Pseudomonadales</taxon>
        <taxon>Pseudomonadaceae</taxon>
        <taxon>Pseudomonas</taxon>
    </lineage>
</organism>
<evidence type="ECO:0000313" key="1">
    <source>
        <dbReference type="EMBL" id="SDO12505.1"/>
    </source>
</evidence>
<proteinExistence type="predicted"/>
<evidence type="ECO:0008006" key="3">
    <source>
        <dbReference type="Google" id="ProtNLM"/>
    </source>
</evidence>
<name>A0AB37ZU55_PSESX</name>
<reference evidence="1 2" key="1">
    <citation type="submission" date="2016-10" db="EMBL/GenBank/DDBJ databases">
        <authorList>
            <person name="Varghese N."/>
            <person name="Submissions S."/>
        </authorList>
    </citation>
    <scope>NUCLEOTIDE SEQUENCE [LARGE SCALE GENOMIC DNA]</scope>
    <source>
        <strain evidence="1 2">BS2122</strain>
    </source>
</reference>
<dbReference type="Proteomes" id="UP000183853">
    <property type="component" value="Unassembled WGS sequence"/>
</dbReference>
<dbReference type="AlphaFoldDB" id="A0AB37ZU55"/>
<protein>
    <recommendedName>
        <fullName evidence="3">Zinc ribbon domain-containing protein</fullName>
    </recommendedName>
</protein>
<evidence type="ECO:0000313" key="2">
    <source>
        <dbReference type="Proteomes" id="UP000183853"/>
    </source>
</evidence>
<gene>
    <name evidence="1" type="ORF">SAMN05444505_11486</name>
</gene>
<dbReference type="RefSeq" id="WP_074809253.1">
    <property type="nucleotide sequence ID" value="NZ_FNHM01000014.1"/>
</dbReference>
<sequence length="331" mass="36515">MFENLQRELRRLAAAQQVSVPIEGDAEGYIDKECPAEACLFQFKIYSDDWTKIVRDEEVFCPSCRHAAPAKSWYTTAQIEAAKAYALGSVRNGLNGAMRADAQASKRRQKPGAFLSVRLTVKGGEDAVLLPVAAAEPMRLRTRCDDCACRYSYVGAAYFCPSCGKNSASHTFLQTLATIRTSAALGGTLRGVLGPDEAEVMTRTLLEKSILDTVTSFQRLAEQLYEAQTGKEPRRNAFQNIDAGSAMWETELGLSYSQLLEASDLARLRIYYQQRHLLAHQQGIVDNDYVARSGDTTYEVGQRLLIKESAALEFASLIERLGTALLARCSS</sequence>
<accession>A0AB37ZU55</accession>
<comment type="caution">
    <text evidence="1">The sequence shown here is derived from an EMBL/GenBank/DDBJ whole genome shotgun (WGS) entry which is preliminary data.</text>
</comment>